<proteinExistence type="predicted"/>
<comment type="caution">
    <text evidence="2">The sequence shown here is derived from an EMBL/GenBank/DDBJ whole genome shotgun (WGS) entry which is preliminary data.</text>
</comment>
<keyword evidence="1" id="KW-0472">Membrane</keyword>
<name>A0A5M4F9T6_9ACTN</name>
<feature type="transmembrane region" description="Helical" evidence="1">
    <location>
        <begin position="427"/>
        <end position="444"/>
    </location>
</feature>
<organism evidence="2 3">
    <name type="scientific">Aeromicrobium ginsengisoli</name>
    <dbReference type="NCBI Taxonomy" id="363867"/>
    <lineage>
        <taxon>Bacteria</taxon>
        <taxon>Bacillati</taxon>
        <taxon>Actinomycetota</taxon>
        <taxon>Actinomycetes</taxon>
        <taxon>Propionibacteriales</taxon>
        <taxon>Nocardioidaceae</taxon>
        <taxon>Aeromicrobium</taxon>
    </lineage>
</organism>
<feature type="transmembrane region" description="Helical" evidence="1">
    <location>
        <begin position="124"/>
        <end position="151"/>
    </location>
</feature>
<feature type="transmembrane region" description="Helical" evidence="1">
    <location>
        <begin position="451"/>
        <end position="474"/>
    </location>
</feature>
<feature type="transmembrane region" description="Helical" evidence="1">
    <location>
        <begin position="77"/>
        <end position="97"/>
    </location>
</feature>
<dbReference type="AlphaFoldDB" id="A0A5M4F9T6"/>
<dbReference type="OrthoDB" id="2014935at2"/>
<feature type="transmembrane region" description="Helical" evidence="1">
    <location>
        <begin position="289"/>
        <end position="306"/>
    </location>
</feature>
<feature type="transmembrane region" description="Helical" evidence="1">
    <location>
        <begin position="494"/>
        <end position="515"/>
    </location>
</feature>
<sequence length="523" mass="54243">MTGAMTVLRFHLRRDRMMLFWWIAGNVLLYYSQAVSTDGLYPTQADLDKAAAGMADNAAFIAMAGPARALDTLGGQVAWQASAFGAIVAALMSMFLVGRHTRAEEETGRDELIRAAAIGRHAPLAATALLVVIADALMGALISVSLISYGLPVGGSLALGLAAGLTGLVFGGVALVAAQLVESTRAAYGITGAVLGVAYALRAVGDVGNGALSWLSPIGWGQYLRPYADEQWWPLVLPVVAVVLLGCGAVALFDRRDIGSGVWPARPGPARGSLGSASALAWRLQRGSVIGWGVGLLLGGIAYGSIGDDVADLVGDSQFSKDVFASAGGSIVDSFYATAAVMLSLIGAGFAISSVQRLRGEESSGFAETLLATALPRWRWAVAHLVVTVAGTLVVVLAAGLGMGLGFAMVTGDGSAVLRLTGATAPYAVPVLLLATIAWLAYGIRSRWAAVGWLGLGFCFVVMMFGEVLQLPGWLMDVSPFRHLAQTPAEDFRVWPLLVLLVVTAAAAAAGMVAMRRRDVVSA</sequence>
<evidence type="ECO:0000313" key="3">
    <source>
        <dbReference type="Proteomes" id="UP000380867"/>
    </source>
</evidence>
<reference evidence="2" key="1">
    <citation type="submission" date="2019-09" db="EMBL/GenBank/DDBJ databases">
        <authorList>
            <person name="Li J."/>
        </authorList>
    </citation>
    <scope>NUCLEOTIDE SEQUENCE [LARGE SCALE GENOMIC DNA]</scope>
    <source>
        <strain evidence="2">JCM 14732</strain>
    </source>
</reference>
<evidence type="ECO:0000313" key="2">
    <source>
        <dbReference type="EMBL" id="KAA1395163.1"/>
    </source>
</evidence>
<keyword evidence="1" id="KW-1133">Transmembrane helix</keyword>
<feature type="transmembrane region" description="Helical" evidence="1">
    <location>
        <begin position="232"/>
        <end position="253"/>
    </location>
</feature>
<feature type="transmembrane region" description="Helical" evidence="1">
    <location>
        <begin position="385"/>
        <end position="407"/>
    </location>
</feature>
<feature type="transmembrane region" description="Helical" evidence="1">
    <location>
        <begin position="157"/>
        <end position="178"/>
    </location>
</feature>
<keyword evidence="1" id="KW-0812">Transmembrane</keyword>
<dbReference type="RefSeq" id="WP_149689831.1">
    <property type="nucleotide sequence ID" value="NZ_SDPQ02000003.1"/>
</dbReference>
<evidence type="ECO:0000256" key="1">
    <source>
        <dbReference type="SAM" id="Phobius"/>
    </source>
</evidence>
<dbReference type="Proteomes" id="UP000380867">
    <property type="component" value="Unassembled WGS sequence"/>
</dbReference>
<feature type="transmembrane region" description="Helical" evidence="1">
    <location>
        <begin position="335"/>
        <end position="355"/>
    </location>
</feature>
<accession>A0A5M4F9T6</accession>
<feature type="transmembrane region" description="Helical" evidence="1">
    <location>
        <begin position="185"/>
        <end position="205"/>
    </location>
</feature>
<protein>
    <submittedName>
        <fullName evidence="2">ABC transporter permease</fullName>
    </submittedName>
</protein>
<gene>
    <name evidence="2" type="ORF">ESP70_013385</name>
</gene>
<keyword evidence="3" id="KW-1185">Reference proteome</keyword>
<dbReference type="EMBL" id="SDPQ02000003">
    <property type="protein sequence ID" value="KAA1395163.1"/>
    <property type="molecule type" value="Genomic_DNA"/>
</dbReference>